<dbReference type="Pfam" id="PF00078">
    <property type="entry name" value="RVT_1"/>
    <property type="match status" value="1"/>
</dbReference>
<dbReference type="SUPFAM" id="SSF56672">
    <property type="entry name" value="DNA/RNA polymerases"/>
    <property type="match status" value="1"/>
</dbReference>
<dbReference type="InterPro" id="IPR000477">
    <property type="entry name" value="RT_dom"/>
</dbReference>
<protein>
    <submittedName>
        <fullName evidence="3">Retron-type reverse transcriptase</fullName>
    </submittedName>
</protein>
<dbReference type="Proteomes" id="UP001549366">
    <property type="component" value="Unassembled WGS sequence"/>
</dbReference>
<dbReference type="InterPro" id="IPR043502">
    <property type="entry name" value="DNA/RNA_pol_sf"/>
</dbReference>
<organism evidence="3 4">
    <name type="scientific">Endozoicomonas lisbonensis</name>
    <dbReference type="NCBI Taxonomy" id="3120522"/>
    <lineage>
        <taxon>Bacteria</taxon>
        <taxon>Pseudomonadati</taxon>
        <taxon>Pseudomonadota</taxon>
        <taxon>Gammaproteobacteria</taxon>
        <taxon>Oceanospirillales</taxon>
        <taxon>Endozoicomonadaceae</taxon>
        <taxon>Endozoicomonas</taxon>
    </lineage>
</organism>
<keyword evidence="3" id="KW-0808">Transferase</keyword>
<keyword evidence="4" id="KW-1185">Reference proteome</keyword>
<evidence type="ECO:0000313" key="4">
    <source>
        <dbReference type="Proteomes" id="UP001549366"/>
    </source>
</evidence>
<feature type="domain" description="Reverse transcriptase" evidence="2">
    <location>
        <begin position="1"/>
        <end position="134"/>
    </location>
</feature>
<proteinExistence type="inferred from homology"/>
<dbReference type="RefSeq" id="WP_354008942.1">
    <property type="nucleotide sequence ID" value="NZ_JBEWTA010000001.1"/>
</dbReference>
<gene>
    <name evidence="3" type="ORF">V5J35_004090</name>
</gene>
<dbReference type="InterPro" id="IPR051083">
    <property type="entry name" value="GrpII_Intron_Splice-Mob/Def"/>
</dbReference>
<accession>A0ABV2SMB9</accession>
<keyword evidence="3" id="KW-0548">Nucleotidyltransferase</keyword>
<reference evidence="3 4" key="1">
    <citation type="submission" date="2024-06" db="EMBL/GenBank/DDBJ databases">
        <title>Genomic Encyclopedia of Type Strains, Phase V (KMG-V): Genome sequencing to study the core and pangenomes of soil and plant-associated prokaryotes.</title>
        <authorList>
            <person name="Whitman W."/>
        </authorList>
    </citation>
    <scope>NUCLEOTIDE SEQUENCE [LARGE SCALE GENOMIC DNA]</scope>
    <source>
        <strain evidence="3 4">NE40</strain>
    </source>
</reference>
<keyword evidence="3" id="KW-0695">RNA-directed DNA polymerase</keyword>
<dbReference type="CDD" id="cd01651">
    <property type="entry name" value="RT_G2_intron"/>
    <property type="match status" value="1"/>
</dbReference>
<dbReference type="GO" id="GO:0003964">
    <property type="term" value="F:RNA-directed DNA polymerase activity"/>
    <property type="evidence" value="ECO:0007669"/>
    <property type="project" value="UniProtKB-KW"/>
</dbReference>
<comment type="similarity">
    <text evidence="1">Belongs to the bacterial reverse transcriptase family.</text>
</comment>
<evidence type="ECO:0000313" key="3">
    <source>
        <dbReference type="EMBL" id="MET4758898.1"/>
    </source>
</evidence>
<dbReference type="PROSITE" id="PS50878">
    <property type="entry name" value="RT_POL"/>
    <property type="match status" value="1"/>
</dbReference>
<name>A0ABV2SMB9_9GAMM</name>
<comment type="caution">
    <text evidence="3">The sequence shown here is derived from an EMBL/GenBank/DDBJ whole genome shotgun (WGS) entry which is preliminary data.</text>
</comment>
<dbReference type="PANTHER" id="PTHR34047:SF8">
    <property type="entry name" value="PROTEIN YKFC"/>
    <property type="match status" value="1"/>
</dbReference>
<sequence length="176" mass="20316">MQRGTDSNDMLMARVARQVKDKRILKLIRFYLEAGMMTGGLTVARKTGTPQGGPLSPLLSNILLTDLDNELERRGHKFSRYRDDCNIYVRSKEAGQRVLDSITVYLESELKLKVNREKSDVGRPWERVFLGYTLCSRKRNVRLRVSGKAVNRFKGDLKRLFRKGRGRSIRVTIKEL</sequence>
<evidence type="ECO:0000256" key="1">
    <source>
        <dbReference type="ARBA" id="ARBA00034120"/>
    </source>
</evidence>
<dbReference type="PANTHER" id="PTHR34047">
    <property type="entry name" value="NUCLEAR INTRON MATURASE 1, MITOCHONDRIAL-RELATED"/>
    <property type="match status" value="1"/>
</dbReference>
<evidence type="ECO:0000259" key="2">
    <source>
        <dbReference type="PROSITE" id="PS50878"/>
    </source>
</evidence>
<dbReference type="EMBL" id="JBEWTB010000002">
    <property type="protein sequence ID" value="MET4758898.1"/>
    <property type="molecule type" value="Genomic_DNA"/>
</dbReference>